<evidence type="ECO:0000313" key="7">
    <source>
        <dbReference type="EMBL" id="TPW77576.1"/>
    </source>
</evidence>
<dbReference type="PANTHER" id="PTHR34218">
    <property type="entry name" value="PEPTIDASE S45 PENICILLIN AMIDASE"/>
    <property type="match status" value="1"/>
</dbReference>
<evidence type="ECO:0000256" key="5">
    <source>
        <dbReference type="PIRSR" id="PIRSR001227-2"/>
    </source>
</evidence>
<keyword evidence="5" id="KW-0106">Calcium</keyword>
<feature type="compositionally biased region" description="Pro residues" evidence="6">
    <location>
        <begin position="822"/>
        <end position="838"/>
    </location>
</feature>
<dbReference type="AlphaFoldDB" id="A0A506Y4R0"/>
<comment type="similarity">
    <text evidence="1">Belongs to the peptidase S45 family.</text>
</comment>
<reference evidence="7 8" key="1">
    <citation type="submission" date="2019-06" db="EMBL/GenBank/DDBJ databases">
        <authorList>
            <person name="Li F."/>
        </authorList>
    </citation>
    <scope>NUCLEOTIDE SEQUENCE [LARGE SCALE GENOMIC DNA]</scope>
    <source>
        <strain evidence="7 8">10F1D-1</strain>
    </source>
</reference>
<feature type="region of interest" description="Disordered" evidence="6">
    <location>
        <begin position="776"/>
        <end position="840"/>
    </location>
</feature>
<dbReference type="GO" id="GO:0017000">
    <property type="term" value="P:antibiotic biosynthetic process"/>
    <property type="evidence" value="ECO:0007669"/>
    <property type="project" value="InterPro"/>
</dbReference>
<proteinExistence type="inferred from homology"/>
<dbReference type="InterPro" id="IPR029055">
    <property type="entry name" value="Ntn_hydrolases_N"/>
</dbReference>
<dbReference type="Gene3D" id="2.30.120.10">
    <property type="match status" value="1"/>
</dbReference>
<dbReference type="GO" id="GO:0016811">
    <property type="term" value="F:hydrolase activity, acting on carbon-nitrogen (but not peptide) bonds, in linear amides"/>
    <property type="evidence" value="ECO:0007669"/>
    <property type="project" value="InterPro"/>
</dbReference>
<dbReference type="GO" id="GO:0046872">
    <property type="term" value="F:metal ion binding"/>
    <property type="evidence" value="ECO:0007669"/>
    <property type="project" value="UniProtKB-KW"/>
</dbReference>
<feature type="region of interest" description="Disordered" evidence="6">
    <location>
        <begin position="617"/>
        <end position="663"/>
    </location>
</feature>
<dbReference type="Gene3D" id="3.60.20.10">
    <property type="entry name" value="Glutamine Phosphoribosylpyrophosphate, subunit 1, domain 1"/>
    <property type="match status" value="2"/>
</dbReference>
<evidence type="ECO:0000313" key="8">
    <source>
        <dbReference type="Proteomes" id="UP000316252"/>
    </source>
</evidence>
<keyword evidence="8" id="KW-1185">Reference proteome</keyword>
<dbReference type="InterPro" id="IPR023343">
    <property type="entry name" value="Penicillin_amidase_dom1"/>
</dbReference>
<dbReference type="Pfam" id="PF01804">
    <property type="entry name" value="Penicil_amidase"/>
    <property type="match status" value="1"/>
</dbReference>
<dbReference type="InterPro" id="IPR043146">
    <property type="entry name" value="Penicillin_amidase_N_B-knob"/>
</dbReference>
<feature type="compositionally biased region" description="Low complexity" evidence="6">
    <location>
        <begin position="411"/>
        <end position="424"/>
    </location>
</feature>
<keyword evidence="5" id="KW-0479">Metal-binding</keyword>
<comment type="cofactor">
    <cofactor evidence="5">
        <name>Ca(2+)</name>
        <dbReference type="ChEBI" id="CHEBI:29108"/>
    </cofactor>
    <text evidence="5">Binds 1 Ca(2+) ion per dimer.</text>
</comment>
<feature type="compositionally biased region" description="Low complexity" evidence="6">
    <location>
        <begin position="644"/>
        <end position="658"/>
    </location>
</feature>
<evidence type="ECO:0000256" key="2">
    <source>
        <dbReference type="ARBA" id="ARBA00022801"/>
    </source>
</evidence>
<evidence type="ECO:0000256" key="3">
    <source>
        <dbReference type="ARBA" id="ARBA00023145"/>
    </source>
</evidence>
<dbReference type="Gene3D" id="1.10.1400.10">
    <property type="match status" value="1"/>
</dbReference>
<name>A0A506Y4R0_9MICO</name>
<comment type="caution">
    <text evidence="7">The sequence shown here is derived from an EMBL/GenBank/DDBJ whole genome shotgun (WGS) entry which is preliminary data.</text>
</comment>
<dbReference type="InterPro" id="IPR014395">
    <property type="entry name" value="Pen/GL7ACA/AHL_acylase"/>
</dbReference>
<protein>
    <submittedName>
        <fullName evidence="7">Penicillin acylase family protein</fullName>
    </submittedName>
</protein>
<dbReference type="EMBL" id="VHQG01000001">
    <property type="protein sequence ID" value="TPW77576.1"/>
    <property type="molecule type" value="Genomic_DNA"/>
</dbReference>
<feature type="region of interest" description="Disordered" evidence="6">
    <location>
        <begin position="1"/>
        <end position="25"/>
    </location>
</feature>
<feature type="binding site" evidence="5">
    <location>
        <position position="312"/>
    </location>
    <ligand>
        <name>Ca(2+)</name>
        <dbReference type="ChEBI" id="CHEBI:29108"/>
    </ligand>
</feature>
<accession>A0A506Y4R0</accession>
<sequence length="1013" mass="103601">MRDSCRSGRPSRRPHPVPSPTRPLSEAVTRAELFRDAQGVPHLRAADALALAHAQGRVTAHDRGWQIEVDRLRAEGRLASLIGEAGLAWDVFAHRARLDDTARRAHAALDPATREWVDAYSAGVRDGMDERGAAAPEFALLDAHFGERRDAALDPWPDHAPLGVLHVAHALFGTFPLLLWRQHVAHALSDATVDLFVGGGAGSFSDSGDPDGSGRSVGSDGDGPGDGDPNLPTAGSNAWALHGSRTASGLPLLAGDPHRLLELPGVYQQVRLACPEFDVVGLAFPGVPGVPHFGHSGDAAWGITNAMAHGADLFRELLRAVDARGASARHGGGGGGGGGESTIPGSVGSADAAAPVELEALGPDGWEPVTASRVTIEVRGADPIELVTYETARGPIVTELVPVRVAAAGPAADASTRAADASATADRDAADDANTGTGTPAEFIAYSLRTPARVDADLGVSAIPRLLRARTADDVVAAFSDWVDPVNRLLAADRHGAVRSAVVGRAPDRPRAQRRLPLDASREAVAPNRAMPVPVAVEPATGGIAVDANERPADPARDLGLGYPSANRARRIRELVDAGHSASPDTAGPVWADVRLSPAETLRSLLESLGAEDRAAAGVAGSGATPLGAGGAGDSARESDRAGASVSDAAESTSDADAPPVFDSATPLSAAARALRAELLGWSGDMDADSPAAAAFAGWRSALVARVADAPALAALHRPHGFGAIYDPWFSVRGHVAGALPRLLADPGLGLDAFGLASAALEDAALKDAPHADAARADVASGAPTAHAAHPTAPPAAGGDGDGGGDDDESSTAGGVNAPAPTRAPAPTPTPAPAPAPAPDKRAVWGDTHRAHPLHVLADVPGLDLAPLGLPTLDVPLAGDGDTVRCTAAAPGVSDRSWRTSVARWAWDLADRGRSRWGVPFGAAGDPASPHFADQLDDWASARTVPVVTDWARLAPDSTFSDPDSTVGADTEAAERAAQAVMRLDSAPDRLPCPTPCASDLAAAHTPTPEEPR</sequence>
<feature type="compositionally biased region" description="Gly residues" evidence="6">
    <location>
        <begin position="330"/>
        <end position="340"/>
    </location>
</feature>
<gene>
    <name evidence="7" type="ORF">FJ657_02565</name>
</gene>
<feature type="region of interest" description="Disordered" evidence="6">
    <location>
        <begin position="411"/>
        <end position="436"/>
    </location>
</feature>
<dbReference type="PIRSF" id="PIRSF001227">
    <property type="entry name" value="Pen_acylase"/>
    <property type="match status" value="1"/>
</dbReference>
<keyword evidence="3" id="KW-0865">Zymogen</keyword>
<dbReference type="InterPro" id="IPR043147">
    <property type="entry name" value="Penicillin_amidase_A-knob"/>
</dbReference>
<dbReference type="Proteomes" id="UP000316252">
    <property type="component" value="Unassembled WGS sequence"/>
</dbReference>
<dbReference type="Gene3D" id="1.10.439.10">
    <property type="entry name" value="Penicillin Amidohydrolase, domain 1"/>
    <property type="match status" value="1"/>
</dbReference>
<feature type="region of interest" description="Disordered" evidence="6">
    <location>
        <begin position="985"/>
        <end position="1013"/>
    </location>
</feature>
<feature type="compositionally biased region" description="Low complexity" evidence="6">
    <location>
        <begin position="811"/>
        <end position="821"/>
    </location>
</feature>
<feature type="compositionally biased region" description="Low complexity" evidence="6">
    <location>
        <begin position="777"/>
        <end position="797"/>
    </location>
</feature>
<evidence type="ECO:0000256" key="6">
    <source>
        <dbReference type="SAM" id="MobiDB-lite"/>
    </source>
</evidence>
<keyword evidence="2" id="KW-0378">Hydrolase</keyword>
<feature type="region of interest" description="Disordered" evidence="6">
    <location>
        <begin position="326"/>
        <end position="349"/>
    </location>
</feature>
<evidence type="ECO:0000256" key="1">
    <source>
        <dbReference type="ARBA" id="ARBA00006586"/>
    </source>
</evidence>
<organism evidence="7 8">
    <name type="scientific">Schumannella soli</name>
    <dbReference type="NCBI Taxonomy" id="2590779"/>
    <lineage>
        <taxon>Bacteria</taxon>
        <taxon>Bacillati</taxon>
        <taxon>Actinomycetota</taxon>
        <taxon>Actinomycetes</taxon>
        <taxon>Micrococcales</taxon>
        <taxon>Microbacteriaceae</taxon>
        <taxon>Schumannella</taxon>
    </lineage>
</organism>
<dbReference type="SUPFAM" id="SSF56235">
    <property type="entry name" value="N-terminal nucleophile aminohydrolases (Ntn hydrolases)"/>
    <property type="match status" value="1"/>
</dbReference>
<feature type="region of interest" description="Disordered" evidence="6">
    <location>
        <begin position="204"/>
        <end position="238"/>
    </location>
</feature>
<evidence type="ECO:0000256" key="4">
    <source>
        <dbReference type="PIRSR" id="PIRSR001227-1"/>
    </source>
</evidence>
<dbReference type="OrthoDB" id="9759796at2"/>
<dbReference type="InterPro" id="IPR002692">
    <property type="entry name" value="S45"/>
</dbReference>
<feature type="active site" description="Nucleophile" evidence="4">
    <location>
        <position position="236"/>
    </location>
</feature>
<dbReference type="PANTHER" id="PTHR34218:SF4">
    <property type="entry name" value="ACYL-HOMOSERINE LACTONE ACYLASE QUIP"/>
    <property type="match status" value="1"/>
</dbReference>